<feature type="compositionally biased region" description="Pro residues" evidence="1">
    <location>
        <begin position="135"/>
        <end position="144"/>
    </location>
</feature>
<feature type="region of interest" description="Disordered" evidence="1">
    <location>
        <begin position="119"/>
        <end position="144"/>
    </location>
</feature>
<evidence type="ECO:0000256" key="1">
    <source>
        <dbReference type="SAM" id="MobiDB-lite"/>
    </source>
</evidence>
<proteinExistence type="predicted"/>
<evidence type="ECO:0000313" key="3">
    <source>
        <dbReference type="Proteomes" id="UP000195402"/>
    </source>
</evidence>
<name>A0A200QF59_MACCD</name>
<feature type="compositionally biased region" description="Polar residues" evidence="1">
    <location>
        <begin position="39"/>
        <end position="53"/>
    </location>
</feature>
<dbReference type="OMA" id="NRHDSNE"/>
<comment type="caution">
    <text evidence="2">The sequence shown here is derived from an EMBL/GenBank/DDBJ whole genome shotgun (WGS) entry which is preliminary data.</text>
</comment>
<keyword evidence="3" id="KW-1185">Reference proteome</keyword>
<dbReference type="InParanoid" id="A0A200QF59"/>
<dbReference type="Proteomes" id="UP000195402">
    <property type="component" value="Unassembled WGS sequence"/>
</dbReference>
<accession>A0A200QF59</accession>
<reference evidence="2 3" key="1">
    <citation type="journal article" date="2017" name="Mol. Plant">
        <title>The Genome of Medicinal Plant Macleaya cordata Provides New Insights into Benzylisoquinoline Alkaloids Metabolism.</title>
        <authorList>
            <person name="Liu X."/>
            <person name="Liu Y."/>
            <person name="Huang P."/>
            <person name="Ma Y."/>
            <person name="Qing Z."/>
            <person name="Tang Q."/>
            <person name="Cao H."/>
            <person name="Cheng P."/>
            <person name="Zheng Y."/>
            <person name="Yuan Z."/>
            <person name="Zhou Y."/>
            <person name="Liu J."/>
            <person name="Tang Z."/>
            <person name="Zhuo Y."/>
            <person name="Zhang Y."/>
            <person name="Yu L."/>
            <person name="Huang J."/>
            <person name="Yang P."/>
            <person name="Peng Q."/>
            <person name="Zhang J."/>
            <person name="Jiang W."/>
            <person name="Zhang Z."/>
            <person name="Lin K."/>
            <person name="Ro D.K."/>
            <person name="Chen X."/>
            <person name="Xiong X."/>
            <person name="Shang Y."/>
            <person name="Huang S."/>
            <person name="Zeng J."/>
        </authorList>
    </citation>
    <scope>NUCLEOTIDE SEQUENCE [LARGE SCALE GENOMIC DNA]</scope>
    <source>
        <strain evidence="3">cv. BLH2017</strain>
        <tissue evidence="2">Root</tissue>
    </source>
</reference>
<dbReference type="OrthoDB" id="1916329at2759"/>
<organism evidence="2 3">
    <name type="scientific">Macleaya cordata</name>
    <name type="common">Five-seeded plume-poppy</name>
    <name type="synonym">Bocconia cordata</name>
    <dbReference type="NCBI Taxonomy" id="56857"/>
    <lineage>
        <taxon>Eukaryota</taxon>
        <taxon>Viridiplantae</taxon>
        <taxon>Streptophyta</taxon>
        <taxon>Embryophyta</taxon>
        <taxon>Tracheophyta</taxon>
        <taxon>Spermatophyta</taxon>
        <taxon>Magnoliopsida</taxon>
        <taxon>Ranunculales</taxon>
        <taxon>Papaveraceae</taxon>
        <taxon>Papaveroideae</taxon>
        <taxon>Macleaya</taxon>
    </lineage>
</organism>
<feature type="region of interest" description="Disordered" evidence="1">
    <location>
        <begin position="37"/>
        <end position="85"/>
    </location>
</feature>
<dbReference type="EMBL" id="MVGT01002224">
    <property type="protein sequence ID" value="OVA09134.1"/>
    <property type="molecule type" value="Genomic_DNA"/>
</dbReference>
<protein>
    <submittedName>
        <fullName evidence="2">Uncharacterized protein</fullName>
    </submittedName>
</protein>
<dbReference type="AlphaFoldDB" id="A0A200QF59"/>
<gene>
    <name evidence="2" type="ORF">BVC80_9097g233</name>
</gene>
<feature type="compositionally biased region" description="Polar residues" evidence="1">
    <location>
        <begin position="69"/>
        <end position="85"/>
    </location>
</feature>
<sequence>MRNKQLRSKNESFCEKSMKTVVNIIKLSSLSLAQMSLMRTTSEQPPTSKTSTEAPLVPVPHHHQVHPGSQRSQEPETGSSKSSTYLLETYEGKGSSYVIGEGTNVDGRASDYIRRIHEKNRNDTNNNMVKLDPYILPPPPRLLK</sequence>
<evidence type="ECO:0000313" key="2">
    <source>
        <dbReference type="EMBL" id="OVA09134.1"/>
    </source>
</evidence>